<dbReference type="PANTHER" id="PTHR36791:SF2">
    <property type="entry name" value="OS03G0363400 PROTEIN"/>
    <property type="match status" value="1"/>
</dbReference>
<dbReference type="Proteomes" id="UP000467840">
    <property type="component" value="Unassembled WGS sequence"/>
</dbReference>
<dbReference type="PANTHER" id="PTHR36791">
    <property type="entry name" value="OS03G0363400 PROTEIN"/>
    <property type="match status" value="1"/>
</dbReference>
<protein>
    <submittedName>
        <fullName evidence="1">Uncharacterized protein</fullName>
    </submittedName>
</protein>
<accession>A0A6A6K2T6</accession>
<dbReference type="AlphaFoldDB" id="A0A6A6K2T6"/>
<proteinExistence type="predicted"/>
<keyword evidence="2" id="KW-1185">Reference proteome</keyword>
<gene>
    <name evidence="1" type="ORF">GH714_043805</name>
</gene>
<name>A0A6A6K2T6_HEVBR</name>
<evidence type="ECO:0000313" key="2">
    <source>
        <dbReference type="Proteomes" id="UP000467840"/>
    </source>
</evidence>
<dbReference type="EMBL" id="JAAGAX010000088">
    <property type="protein sequence ID" value="KAF2282623.1"/>
    <property type="molecule type" value="Genomic_DNA"/>
</dbReference>
<comment type="caution">
    <text evidence="1">The sequence shown here is derived from an EMBL/GenBank/DDBJ whole genome shotgun (WGS) entry which is preliminary data.</text>
</comment>
<organism evidence="1 2">
    <name type="scientific">Hevea brasiliensis</name>
    <name type="common">Para rubber tree</name>
    <name type="synonym">Siphonia brasiliensis</name>
    <dbReference type="NCBI Taxonomy" id="3981"/>
    <lineage>
        <taxon>Eukaryota</taxon>
        <taxon>Viridiplantae</taxon>
        <taxon>Streptophyta</taxon>
        <taxon>Embryophyta</taxon>
        <taxon>Tracheophyta</taxon>
        <taxon>Spermatophyta</taxon>
        <taxon>Magnoliopsida</taxon>
        <taxon>eudicotyledons</taxon>
        <taxon>Gunneridae</taxon>
        <taxon>Pentapetalae</taxon>
        <taxon>rosids</taxon>
        <taxon>fabids</taxon>
        <taxon>Malpighiales</taxon>
        <taxon>Euphorbiaceae</taxon>
        <taxon>Crotonoideae</taxon>
        <taxon>Micrandreae</taxon>
        <taxon>Hevea</taxon>
    </lineage>
</organism>
<reference evidence="1 2" key="1">
    <citation type="journal article" date="2020" name="Mol. Plant">
        <title>The Chromosome-Based Rubber Tree Genome Provides New Insights into Spurge Genome Evolution and Rubber Biosynthesis.</title>
        <authorList>
            <person name="Liu J."/>
            <person name="Shi C."/>
            <person name="Shi C.C."/>
            <person name="Li W."/>
            <person name="Zhang Q.J."/>
            <person name="Zhang Y."/>
            <person name="Li K."/>
            <person name="Lu H.F."/>
            <person name="Shi C."/>
            <person name="Zhu S.T."/>
            <person name="Xiao Z.Y."/>
            <person name="Nan H."/>
            <person name="Yue Y."/>
            <person name="Zhu X.G."/>
            <person name="Wu Y."/>
            <person name="Hong X.N."/>
            <person name="Fan G.Y."/>
            <person name="Tong Y."/>
            <person name="Zhang D."/>
            <person name="Mao C.L."/>
            <person name="Liu Y.L."/>
            <person name="Hao S.J."/>
            <person name="Liu W.Q."/>
            <person name="Lv M.Q."/>
            <person name="Zhang H.B."/>
            <person name="Liu Y."/>
            <person name="Hu-Tang G.R."/>
            <person name="Wang J.P."/>
            <person name="Wang J.H."/>
            <person name="Sun Y.H."/>
            <person name="Ni S.B."/>
            <person name="Chen W.B."/>
            <person name="Zhang X.C."/>
            <person name="Jiao Y.N."/>
            <person name="Eichler E.E."/>
            <person name="Li G.H."/>
            <person name="Liu X."/>
            <person name="Gao L.Z."/>
        </authorList>
    </citation>
    <scope>NUCLEOTIDE SEQUENCE [LARGE SCALE GENOMIC DNA]</scope>
    <source>
        <strain evidence="2">cv. GT1</strain>
        <tissue evidence="1">Leaf</tissue>
    </source>
</reference>
<sequence>MSYSCVITLPSSLNASISAAHRPWHSGKNKTRPQAKRNEQLWRCVEGCGACCKLAKGPSFATPEEIFTDPSDIESEVVGGVISTMTSSTNYMQELTVTNGYSAPFGHNFDSDGMYEERHPILEAISYLCLVSDSYSPYEEDALCGNSISSPYEKDEVYLVASYYERDQLPYNSWRNWDGEYDSCLSGYFDDNSFSYGDDNRLEKAECWLQSDERGASYGSHHDNAESHLSFDDTAWCADESWFGRVGG</sequence>
<evidence type="ECO:0000313" key="1">
    <source>
        <dbReference type="EMBL" id="KAF2282623.1"/>
    </source>
</evidence>